<evidence type="ECO:0000313" key="4">
    <source>
        <dbReference type="Proteomes" id="UP001055955"/>
    </source>
</evidence>
<accession>A0ABY5DLP1</accession>
<evidence type="ECO:0000256" key="1">
    <source>
        <dbReference type="SAM" id="MobiDB-lite"/>
    </source>
</evidence>
<keyword evidence="2" id="KW-0812">Transmembrane</keyword>
<proteinExistence type="predicted"/>
<keyword evidence="2" id="KW-0472">Membrane</keyword>
<sequence length="886" mass="100127">MILGSIIIGSGAFYAGYCIQQNLSDYATMSVGNSPDPNRRLGSLIAVMTVFKLMFGGLIWVYMLPILCIVGMVTLHSYMSYGKTPDILMTIYNIVERFQIKLLSFLMALVTYNLRVKKLSAAVDYTHWEGVQSKYPRIKKGLGVFLNHLHWIWYIILVVALAQCIVANIVSVQLITFFSAIFLFELSAHPGLLGDYTRSGLAQMSILANSIGFPILALVNYALNDKLPNISAFLQSIIKAFAIPSFNFLEKVDAFSSRKTKNAESKSSSISEALSSIHEIKNKASQDTAPFTQHKTFTQKAYDKFAKKSPRAANFLQKKKLIFAVAFGASILYIPLISAGLLLSCFIFKEILNKALSSTPLFSRQQQDPRTYFNQPTGYTNQHDQKNYAWNLDKLRKVAKTTMDRTRFPEISQMSQNELCKVIDEDLTRYVDPNNSYYLGKTEDAIKDDLISISQNLHQLKKGNRGVKGSQLPVRIIKDVFSRIDDVDTISKAHQNVLKAIATLLKEPTCSAGLDHHYNAIQRVCASIDPNDARQQHFEFAAESYLATYWANENHAISYFSAESNKTYSAERRRWRGVMRAVIGINYNNQDVHGSNEFHLMSARKLPSTRTLLATNEICSTDSELISNLANALSVPVLDHAYDNDWRKLYEHIDPTYLYHYFLKLKKGPIDISDFEAIQFLDTNRSLPFHPPEFLNELVQNSLINAALKKLGYDGTGKAPTPDEVRNYLKEHLPNFQPVCCLTDESIIESIKLVSENYEEYQKESLDNAFFHCIKEYVEQASLDDALFTHIMLEAQLIVPIENVKEFKGSSFLQGLLQCIKLLPRIILDLPTIIYNTIKLSAYLSYDLICLPVSSAKLAYQSFKPRKQPKPAKSESGKTTKTVFAA</sequence>
<gene>
    <name evidence="3" type="ORF">MMH89_01695</name>
</gene>
<keyword evidence="2" id="KW-1133">Transmembrane helix</keyword>
<dbReference type="EMBL" id="CP092900">
    <property type="protein sequence ID" value="UTC24863.1"/>
    <property type="molecule type" value="Genomic_DNA"/>
</dbReference>
<feature type="transmembrane region" description="Helical" evidence="2">
    <location>
        <begin position="321"/>
        <end position="343"/>
    </location>
</feature>
<feature type="transmembrane region" description="Helical" evidence="2">
    <location>
        <begin position="151"/>
        <end position="184"/>
    </location>
</feature>
<dbReference type="RefSeq" id="WP_258568652.1">
    <property type="nucleotide sequence ID" value="NZ_CP092900.1"/>
</dbReference>
<protein>
    <submittedName>
        <fullName evidence="3">Uncharacterized protein</fullName>
    </submittedName>
</protein>
<evidence type="ECO:0000313" key="3">
    <source>
        <dbReference type="EMBL" id="UTC24863.1"/>
    </source>
</evidence>
<feature type="transmembrane region" description="Helical" evidence="2">
    <location>
        <begin position="205"/>
        <end position="223"/>
    </location>
</feature>
<reference evidence="3 4" key="1">
    <citation type="journal article" date="2022" name="Nat. Microbiol.">
        <title>The microbiome of a bacterivorous marine choanoflagellate contains a resource-demanding obligate bacterial associate.</title>
        <authorList>
            <person name="Needham D.M."/>
            <person name="Poirier C."/>
            <person name="Bachy C."/>
            <person name="George E.E."/>
            <person name="Wilken S."/>
            <person name="Yung C.C.M."/>
            <person name="Limardo A.J."/>
            <person name="Morando M."/>
            <person name="Sudek L."/>
            <person name="Malmstrom R.R."/>
            <person name="Keeling P.J."/>
            <person name="Santoro A.E."/>
            <person name="Worden A.Z."/>
        </authorList>
    </citation>
    <scope>NUCLEOTIDE SEQUENCE [LARGE SCALE GENOMIC DNA]</scope>
    <source>
        <strain evidence="3 4">Comchoano-1</strain>
    </source>
</reference>
<feature type="region of interest" description="Disordered" evidence="1">
    <location>
        <begin position="866"/>
        <end position="886"/>
    </location>
</feature>
<dbReference type="Proteomes" id="UP001055955">
    <property type="component" value="Chromosome"/>
</dbReference>
<evidence type="ECO:0000256" key="2">
    <source>
        <dbReference type="SAM" id="Phobius"/>
    </source>
</evidence>
<organism evidence="3 4">
    <name type="scientific">Candidatus Comchoanobacter bicostacola</name>
    <dbReference type="NCBI Taxonomy" id="2919598"/>
    <lineage>
        <taxon>Bacteria</taxon>
        <taxon>Pseudomonadati</taxon>
        <taxon>Pseudomonadota</taxon>
        <taxon>Gammaproteobacteria</taxon>
        <taxon>Candidatus Comchoanobacterales</taxon>
        <taxon>Candidatus Comchoanobacteraceae</taxon>
        <taxon>Candidatus Comchoanobacter</taxon>
    </lineage>
</organism>
<feature type="transmembrane region" description="Helical" evidence="2">
    <location>
        <begin position="42"/>
        <end position="75"/>
    </location>
</feature>
<name>A0ABY5DLP1_9GAMM</name>
<keyword evidence="4" id="KW-1185">Reference proteome</keyword>